<gene>
    <name evidence="3" type="ORF">BFW01_g1376</name>
    <name evidence="2" type="ORF">DBV05_g5789</name>
</gene>
<proteinExistence type="predicted"/>
<comment type="caution">
    <text evidence="2">The sequence shown here is derived from an EMBL/GenBank/DDBJ whole genome shotgun (WGS) entry which is preliminary data.</text>
</comment>
<sequence>MSFEDTTEVPSGVEHTTEAPPVSQHTIEVPSVFDCLSVHKDVLSLKSRFFRRYFQKYPGSTETTMPGDLNVCTTLICYMYETGLFTFPAYGSLFLVDLFAAAEKYGVLGLDVAVAGCLKVELEFYWDDWSPEKIMDVVEKVYSETERFSRLREQLVIGLKSRQRFKDMLRTEFVRRRLLELPEFLLDLAGLGL</sequence>
<dbReference type="Proteomes" id="UP000627934">
    <property type="component" value="Unassembled WGS sequence"/>
</dbReference>
<dbReference type="Proteomes" id="UP000325902">
    <property type="component" value="Unassembled WGS sequence"/>
</dbReference>
<accession>A0A5N5DCL4</accession>
<organism evidence="2 4">
    <name type="scientific">Lasiodiplodia theobromae</name>
    <dbReference type="NCBI Taxonomy" id="45133"/>
    <lineage>
        <taxon>Eukaryota</taxon>
        <taxon>Fungi</taxon>
        <taxon>Dikarya</taxon>
        <taxon>Ascomycota</taxon>
        <taxon>Pezizomycotina</taxon>
        <taxon>Dothideomycetes</taxon>
        <taxon>Dothideomycetes incertae sedis</taxon>
        <taxon>Botryosphaeriales</taxon>
        <taxon>Botryosphaeriaceae</taxon>
        <taxon>Lasiodiplodia</taxon>
    </lineage>
</organism>
<evidence type="ECO:0000313" key="4">
    <source>
        <dbReference type="Proteomes" id="UP000325902"/>
    </source>
</evidence>
<dbReference type="EMBL" id="VCHE01000032">
    <property type="protein sequence ID" value="KAB2575548.1"/>
    <property type="molecule type" value="Genomic_DNA"/>
</dbReference>
<evidence type="ECO:0000313" key="3">
    <source>
        <dbReference type="EMBL" id="KAF9630814.1"/>
    </source>
</evidence>
<dbReference type="EMBL" id="MDYX01000041">
    <property type="protein sequence ID" value="KAF9630814.1"/>
    <property type="molecule type" value="Genomic_DNA"/>
</dbReference>
<dbReference type="SUPFAM" id="SSF54695">
    <property type="entry name" value="POZ domain"/>
    <property type="match status" value="1"/>
</dbReference>
<dbReference type="Gene3D" id="3.30.710.10">
    <property type="entry name" value="Potassium Channel Kv1.1, Chain A"/>
    <property type="match status" value="1"/>
</dbReference>
<dbReference type="AlphaFoldDB" id="A0A5N5DCL4"/>
<evidence type="ECO:0008006" key="5">
    <source>
        <dbReference type="Google" id="ProtNLM"/>
    </source>
</evidence>
<feature type="region of interest" description="Disordered" evidence="1">
    <location>
        <begin position="1"/>
        <end position="22"/>
    </location>
</feature>
<reference evidence="3" key="1">
    <citation type="submission" date="2016-08" db="EMBL/GenBank/DDBJ databases">
        <authorList>
            <person name="Yan J."/>
        </authorList>
    </citation>
    <scope>NUCLEOTIDE SEQUENCE</scope>
    <source>
        <strain evidence="3">CSS-01s</strain>
    </source>
</reference>
<name>A0A5N5DCL4_9PEZI</name>
<reference evidence="2 4" key="3">
    <citation type="journal article" date="2019" name="Sci. Rep.">
        <title>A multi-omics analysis of the grapevine pathogen Lasiodiplodia theobromae reveals that temperature affects the expression of virulence- and pathogenicity-related genes.</title>
        <authorList>
            <person name="Felix C."/>
            <person name="Meneses R."/>
            <person name="Goncalves M.F.M."/>
            <person name="Tilleman L."/>
            <person name="Duarte A.S."/>
            <person name="Jorrin-Novo J.V."/>
            <person name="Van de Peer Y."/>
            <person name="Deforce D."/>
            <person name="Van Nieuwerburgh F."/>
            <person name="Esteves A.C."/>
            <person name="Alves A."/>
        </authorList>
    </citation>
    <scope>NUCLEOTIDE SEQUENCE [LARGE SCALE GENOMIC DNA]</scope>
    <source>
        <strain evidence="2 4">LA-SOL3</strain>
    </source>
</reference>
<evidence type="ECO:0000313" key="2">
    <source>
        <dbReference type="EMBL" id="KAB2575548.1"/>
    </source>
</evidence>
<protein>
    <recommendedName>
        <fullName evidence="5">BTB domain-containing protein</fullName>
    </recommendedName>
</protein>
<keyword evidence="4" id="KW-1185">Reference proteome</keyword>
<evidence type="ECO:0000256" key="1">
    <source>
        <dbReference type="SAM" id="MobiDB-lite"/>
    </source>
</evidence>
<reference evidence="3" key="2">
    <citation type="journal article" date="2018" name="DNA Res.">
        <title>Comparative genome and transcriptome analyses reveal adaptations to opportunistic infections in woody plant degrading pathogens of Botryosphaeriaceae.</title>
        <authorList>
            <person name="Yan J.Y."/>
            <person name="Zhao W.S."/>
            <person name="Chen Z."/>
            <person name="Xing Q.K."/>
            <person name="Zhang W."/>
            <person name="Chethana K.W.T."/>
            <person name="Xue M.F."/>
            <person name="Xu J.P."/>
            <person name="Phillips A.J.L."/>
            <person name="Wang Y."/>
            <person name="Liu J.H."/>
            <person name="Liu M."/>
            <person name="Zhou Y."/>
            <person name="Jayawardena R.S."/>
            <person name="Manawasinghe I.S."/>
            <person name="Huang J.B."/>
            <person name="Qiao G.H."/>
            <person name="Fu C.Y."/>
            <person name="Guo F.F."/>
            <person name="Dissanayake A.J."/>
            <person name="Peng Y.L."/>
            <person name="Hyde K.D."/>
            <person name="Li X.H."/>
        </authorList>
    </citation>
    <scope>NUCLEOTIDE SEQUENCE</scope>
    <source>
        <strain evidence="3">CSS-01s</strain>
    </source>
</reference>
<dbReference type="InterPro" id="IPR011333">
    <property type="entry name" value="SKP1/BTB/POZ_sf"/>
</dbReference>